<feature type="transmembrane region" description="Helical" evidence="8">
    <location>
        <begin position="351"/>
        <end position="371"/>
    </location>
</feature>
<reference evidence="11" key="1">
    <citation type="submission" date="2016-06" db="EMBL/GenBank/DDBJ databases">
        <authorList>
            <person name="Varghese N."/>
            <person name="Submissions Spin"/>
        </authorList>
    </citation>
    <scope>NUCLEOTIDE SEQUENCE [LARGE SCALE GENOMIC DNA]</scope>
    <source>
        <strain evidence="11">DSM 43816</strain>
    </source>
</reference>
<evidence type="ECO:0000256" key="6">
    <source>
        <dbReference type="ARBA" id="ARBA00023136"/>
    </source>
</evidence>
<keyword evidence="5 8" id="KW-1133">Transmembrane helix</keyword>
<dbReference type="Gene3D" id="1.20.1250.20">
    <property type="entry name" value="MFS general substrate transporter like domains"/>
    <property type="match status" value="1"/>
</dbReference>
<dbReference type="PANTHER" id="PTHR23517:SF2">
    <property type="entry name" value="MULTIDRUG RESISTANCE PROTEIN MDTH"/>
    <property type="match status" value="1"/>
</dbReference>
<evidence type="ECO:0000256" key="2">
    <source>
        <dbReference type="ARBA" id="ARBA00022448"/>
    </source>
</evidence>
<evidence type="ECO:0000313" key="11">
    <source>
        <dbReference type="Proteomes" id="UP000198253"/>
    </source>
</evidence>
<evidence type="ECO:0000256" key="7">
    <source>
        <dbReference type="SAM" id="MobiDB-lite"/>
    </source>
</evidence>
<dbReference type="PANTHER" id="PTHR23517">
    <property type="entry name" value="RESISTANCE PROTEIN MDTM, PUTATIVE-RELATED-RELATED"/>
    <property type="match status" value="1"/>
</dbReference>
<feature type="transmembrane region" description="Helical" evidence="8">
    <location>
        <begin position="97"/>
        <end position="115"/>
    </location>
</feature>
<dbReference type="EMBL" id="LT607413">
    <property type="protein sequence ID" value="SCF30657.1"/>
    <property type="molecule type" value="Genomic_DNA"/>
</dbReference>
<evidence type="ECO:0000256" key="1">
    <source>
        <dbReference type="ARBA" id="ARBA00004651"/>
    </source>
</evidence>
<dbReference type="InterPro" id="IPR036259">
    <property type="entry name" value="MFS_trans_sf"/>
</dbReference>
<feature type="transmembrane region" description="Helical" evidence="8">
    <location>
        <begin position="312"/>
        <end position="330"/>
    </location>
</feature>
<protein>
    <submittedName>
        <fullName evidence="10">Predicted arabinose efflux permease, MFS family</fullName>
    </submittedName>
</protein>
<evidence type="ECO:0000313" key="10">
    <source>
        <dbReference type="EMBL" id="SCF30657.1"/>
    </source>
</evidence>
<dbReference type="InterPro" id="IPR020846">
    <property type="entry name" value="MFS_dom"/>
</dbReference>
<dbReference type="FunCoup" id="A0A1C4ZCH8">
    <property type="interactions" value="1"/>
</dbReference>
<comment type="subcellular location">
    <subcellularLocation>
        <location evidence="1">Cell membrane</location>
        <topology evidence="1">Multi-pass membrane protein</topology>
    </subcellularLocation>
</comment>
<dbReference type="PROSITE" id="PS50850">
    <property type="entry name" value="MFS"/>
    <property type="match status" value="1"/>
</dbReference>
<dbReference type="AlphaFoldDB" id="A0A1C4ZCH8"/>
<evidence type="ECO:0000259" key="9">
    <source>
        <dbReference type="PROSITE" id="PS50850"/>
    </source>
</evidence>
<keyword evidence="6 8" id="KW-0472">Membrane</keyword>
<dbReference type="Pfam" id="PF07690">
    <property type="entry name" value="MFS_1"/>
    <property type="match status" value="1"/>
</dbReference>
<keyword evidence="2" id="KW-0813">Transport</keyword>
<dbReference type="OrthoDB" id="3356789at2"/>
<feature type="transmembrane region" description="Helical" evidence="8">
    <location>
        <begin position="31"/>
        <end position="51"/>
    </location>
</feature>
<keyword evidence="3" id="KW-1003">Cell membrane</keyword>
<feature type="transmembrane region" description="Helical" evidence="8">
    <location>
        <begin position="285"/>
        <end position="306"/>
    </location>
</feature>
<dbReference type="InterPro" id="IPR050171">
    <property type="entry name" value="MFS_Transporters"/>
</dbReference>
<dbReference type="GO" id="GO:0005886">
    <property type="term" value="C:plasma membrane"/>
    <property type="evidence" value="ECO:0007669"/>
    <property type="project" value="UniProtKB-SubCell"/>
</dbReference>
<feature type="transmembrane region" description="Helical" evidence="8">
    <location>
        <begin position="222"/>
        <end position="242"/>
    </location>
</feature>
<dbReference type="GO" id="GO:0022857">
    <property type="term" value="F:transmembrane transporter activity"/>
    <property type="evidence" value="ECO:0007669"/>
    <property type="project" value="InterPro"/>
</dbReference>
<evidence type="ECO:0000256" key="8">
    <source>
        <dbReference type="SAM" id="Phobius"/>
    </source>
</evidence>
<proteinExistence type="predicted"/>
<dbReference type="Proteomes" id="UP000198253">
    <property type="component" value="Chromosome I"/>
</dbReference>
<sequence length="412" mass="42763">MGRYRTGATAWPRSPRQAPVPRGRSFTGAQIALLTGGFLVNVGSFSVYPYLAVLLRERMGADMAQVGLVLGVATLVQFASAPATAALAERLGLQRSLVGALVMYSLGGGAFLAGADSPALTIAGLFLVSGGGSLYSPAYRSYLVHGASPEQRPRLVSAGNAAGNLGIALGPVVGALLIQHPGRMFAVVTAVYTSLAVAHLFLRREGRTEDAPPVEPFRRMLAGLAVLPFVVTALSYYVHMQFFQYLSSYAQGRVATVFFGATMMGYSLGLVLVQPLVAQRVERTSYPVAMAIGFGCLAVGMLSFAAGDEVGIAVGVAAISVGSAVLLLKNDLEALARSRRSATVVFGQQRLAVGVGSFLSGAVGGNVYGLFESGGRLPGFWLVVAAQCVLLPPLVLGAHRLCRRAPGTGEGA</sequence>
<feature type="transmembrane region" description="Helical" evidence="8">
    <location>
        <begin position="254"/>
        <end position="273"/>
    </location>
</feature>
<dbReference type="InParanoid" id="A0A1C4ZCH8"/>
<feature type="transmembrane region" description="Helical" evidence="8">
    <location>
        <begin position="184"/>
        <end position="202"/>
    </location>
</feature>
<keyword evidence="4 8" id="KW-0812">Transmembrane</keyword>
<accession>A0A1C4ZCH8</accession>
<evidence type="ECO:0000256" key="4">
    <source>
        <dbReference type="ARBA" id="ARBA00022692"/>
    </source>
</evidence>
<feature type="transmembrane region" description="Helical" evidence="8">
    <location>
        <begin position="377"/>
        <end position="396"/>
    </location>
</feature>
<evidence type="ECO:0000256" key="5">
    <source>
        <dbReference type="ARBA" id="ARBA00022989"/>
    </source>
</evidence>
<feature type="transmembrane region" description="Helical" evidence="8">
    <location>
        <begin position="63"/>
        <end position="85"/>
    </location>
</feature>
<organism evidence="10 11">
    <name type="scientific">Micromonospora echinospora</name>
    <name type="common">Micromonospora purpurea</name>
    <dbReference type="NCBI Taxonomy" id="1877"/>
    <lineage>
        <taxon>Bacteria</taxon>
        <taxon>Bacillati</taxon>
        <taxon>Actinomycetota</taxon>
        <taxon>Actinomycetes</taxon>
        <taxon>Micromonosporales</taxon>
        <taxon>Micromonosporaceae</taxon>
        <taxon>Micromonospora</taxon>
    </lineage>
</organism>
<feature type="transmembrane region" description="Helical" evidence="8">
    <location>
        <begin position="155"/>
        <end position="178"/>
    </location>
</feature>
<feature type="transmembrane region" description="Helical" evidence="8">
    <location>
        <begin position="121"/>
        <end position="143"/>
    </location>
</feature>
<dbReference type="SUPFAM" id="SSF103473">
    <property type="entry name" value="MFS general substrate transporter"/>
    <property type="match status" value="1"/>
</dbReference>
<feature type="region of interest" description="Disordered" evidence="7">
    <location>
        <begin position="1"/>
        <end position="23"/>
    </location>
</feature>
<evidence type="ECO:0000256" key="3">
    <source>
        <dbReference type="ARBA" id="ARBA00022475"/>
    </source>
</evidence>
<gene>
    <name evidence="10" type="ORF">GA0070618_5070</name>
</gene>
<dbReference type="InterPro" id="IPR011701">
    <property type="entry name" value="MFS"/>
</dbReference>
<name>A0A1C4ZCH8_MICEC</name>
<keyword evidence="11" id="KW-1185">Reference proteome</keyword>
<feature type="domain" description="Major facilitator superfamily (MFS) profile" evidence="9">
    <location>
        <begin position="29"/>
        <end position="412"/>
    </location>
</feature>